<reference evidence="2" key="2">
    <citation type="submission" date="2021-04" db="EMBL/GenBank/DDBJ databases">
        <authorList>
            <person name="Gilroy R."/>
        </authorList>
    </citation>
    <scope>NUCLEOTIDE SEQUENCE</scope>
    <source>
        <strain evidence="2">ChiHjej9B8-13557</strain>
    </source>
</reference>
<feature type="region of interest" description="Disordered" evidence="1">
    <location>
        <begin position="1"/>
        <end position="20"/>
    </location>
</feature>
<protein>
    <submittedName>
        <fullName evidence="2">Uncharacterized protein</fullName>
    </submittedName>
</protein>
<feature type="region of interest" description="Disordered" evidence="1">
    <location>
        <begin position="31"/>
        <end position="59"/>
    </location>
</feature>
<proteinExistence type="predicted"/>
<feature type="compositionally biased region" description="Basic and acidic residues" evidence="1">
    <location>
        <begin position="41"/>
        <end position="59"/>
    </location>
</feature>
<accession>A0A9D2S8H0</accession>
<gene>
    <name evidence="2" type="ORF">H9771_09340</name>
</gene>
<name>A0A9D2S8H0_9FIRM</name>
<reference evidence="2" key="1">
    <citation type="journal article" date="2021" name="PeerJ">
        <title>Extensive microbial diversity within the chicken gut microbiome revealed by metagenomics and culture.</title>
        <authorList>
            <person name="Gilroy R."/>
            <person name="Ravi A."/>
            <person name="Getino M."/>
            <person name="Pursley I."/>
            <person name="Horton D.L."/>
            <person name="Alikhan N.F."/>
            <person name="Baker D."/>
            <person name="Gharbi K."/>
            <person name="Hall N."/>
            <person name="Watson M."/>
            <person name="Adriaenssens E.M."/>
            <person name="Foster-Nyarko E."/>
            <person name="Jarju S."/>
            <person name="Secka A."/>
            <person name="Antonio M."/>
            <person name="Oren A."/>
            <person name="Chaudhuri R.R."/>
            <person name="La Ragione R."/>
            <person name="Hildebrand F."/>
            <person name="Pallen M.J."/>
        </authorList>
    </citation>
    <scope>NUCLEOTIDE SEQUENCE</scope>
    <source>
        <strain evidence="2">ChiHjej9B8-13557</strain>
    </source>
</reference>
<dbReference type="Proteomes" id="UP000824211">
    <property type="component" value="Unassembled WGS sequence"/>
</dbReference>
<evidence type="ECO:0000313" key="2">
    <source>
        <dbReference type="EMBL" id="HJB59836.1"/>
    </source>
</evidence>
<organism evidence="2 3">
    <name type="scientific">Candidatus Faecalibacterium faecipullorum</name>
    <dbReference type="NCBI Taxonomy" id="2838578"/>
    <lineage>
        <taxon>Bacteria</taxon>
        <taxon>Bacillati</taxon>
        <taxon>Bacillota</taxon>
        <taxon>Clostridia</taxon>
        <taxon>Eubacteriales</taxon>
        <taxon>Oscillospiraceae</taxon>
        <taxon>Faecalibacterium</taxon>
    </lineage>
</organism>
<comment type="caution">
    <text evidence="2">The sequence shown here is derived from an EMBL/GenBank/DDBJ whole genome shotgun (WGS) entry which is preliminary data.</text>
</comment>
<sequence length="59" mass="6608">MPDRYEAVISRPGRGDVTDGSVDYYEMEWEIVRGPGPGPADGREPDGRDRQQRRETDGG</sequence>
<dbReference type="AlphaFoldDB" id="A0A9D2S8H0"/>
<evidence type="ECO:0000313" key="3">
    <source>
        <dbReference type="Proteomes" id="UP000824211"/>
    </source>
</evidence>
<dbReference type="EMBL" id="DWXX01000178">
    <property type="protein sequence ID" value="HJB59836.1"/>
    <property type="molecule type" value="Genomic_DNA"/>
</dbReference>
<evidence type="ECO:0000256" key="1">
    <source>
        <dbReference type="SAM" id="MobiDB-lite"/>
    </source>
</evidence>